<dbReference type="PANTHER" id="PTHR13696">
    <property type="entry name" value="P-LOOP CONTAINING NUCLEOSIDE TRIPHOSPHATE HYDROLASE"/>
    <property type="match status" value="1"/>
</dbReference>
<sequence>MSKVLSFINNKGGVLKTTLTVNCASLLALQGHKVLIIDMDAQGNVGSSFGQNVEALKYTIYDIIFNNVNINDVILQILIENGKLHLLPSNSKMSFFDININKKWNDENKQFYSLKLLIELIKNDYDFIFIDSPPSMGLTMVNILFAVDCIIIPMQAEAYSYQGFNRLLNYIDEIKQYHKINPKILGVLPTLINKRTKIHLQMIKTIKNNVDKKDIKIFDNFIPISIKQAEFMATKNLPLVFENKKTQLLEPV</sequence>
<organism evidence="2 3">
    <name type="scientific">Spiroplasma ixodetis</name>
    <dbReference type="NCBI Taxonomy" id="2141"/>
    <lineage>
        <taxon>Bacteria</taxon>
        <taxon>Bacillati</taxon>
        <taxon>Mycoplasmatota</taxon>
        <taxon>Mollicutes</taxon>
        <taxon>Entomoplasmatales</taxon>
        <taxon>Spiroplasmataceae</taxon>
        <taxon>Spiroplasma</taxon>
    </lineage>
</organism>
<dbReference type="Gene3D" id="3.40.50.300">
    <property type="entry name" value="P-loop containing nucleotide triphosphate hydrolases"/>
    <property type="match status" value="1"/>
</dbReference>
<dbReference type="SUPFAM" id="SSF52540">
    <property type="entry name" value="P-loop containing nucleoside triphosphate hydrolases"/>
    <property type="match status" value="1"/>
</dbReference>
<evidence type="ECO:0000259" key="1">
    <source>
        <dbReference type="Pfam" id="PF13614"/>
    </source>
</evidence>
<dbReference type="RefSeq" id="WP_281748436.1">
    <property type="nucleotide sequence ID" value="NZ_AP026933.1"/>
</dbReference>
<name>A0ABM8BYF0_9MOLU</name>
<evidence type="ECO:0000313" key="2">
    <source>
        <dbReference type="EMBL" id="BDT04767.1"/>
    </source>
</evidence>
<dbReference type="InterPro" id="IPR027417">
    <property type="entry name" value="P-loop_NTPase"/>
</dbReference>
<evidence type="ECO:0000313" key="3">
    <source>
        <dbReference type="Proteomes" id="UP001163387"/>
    </source>
</evidence>
<proteinExistence type="predicted"/>
<keyword evidence="3" id="KW-1185">Reference proteome</keyword>
<reference evidence="2 3" key="1">
    <citation type="journal article" date="2022" name="Front. Microbiol.">
        <title>Male-killing mechanisms vary between Spiroplasma species.</title>
        <authorList>
            <person name="Arai H."/>
            <person name="Inoue M."/>
            <person name="Kageyama D."/>
        </authorList>
    </citation>
    <scope>NUCLEOTIDE SEQUENCE [LARGE SCALE GENOMIC DNA]</scope>
    <source>
        <strain evidence="3">sHm</strain>
    </source>
</reference>
<dbReference type="CDD" id="cd02042">
    <property type="entry name" value="ParAB_family"/>
    <property type="match status" value="1"/>
</dbReference>
<dbReference type="EMBL" id="AP026933">
    <property type="protein sequence ID" value="BDT04767.1"/>
    <property type="molecule type" value="Genomic_DNA"/>
</dbReference>
<dbReference type="Proteomes" id="UP001163387">
    <property type="component" value="Chromosome"/>
</dbReference>
<dbReference type="PANTHER" id="PTHR13696:SF52">
    <property type="entry name" value="PARA FAMILY PROTEIN CT_582"/>
    <property type="match status" value="1"/>
</dbReference>
<dbReference type="InterPro" id="IPR025669">
    <property type="entry name" value="AAA_dom"/>
</dbReference>
<dbReference type="Pfam" id="PF13614">
    <property type="entry name" value="AAA_31"/>
    <property type="match status" value="1"/>
</dbReference>
<gene>
    <name evidence="2" type="primary">parA</name>
    <name evidence="2" type="ORF">SHM_24130</name>
</gene>
<accession>A0ABM8BYF0</accession>
<protein>
    <submittedName>
        <fullName evidence="2">Sporulation initiation inhibitor Soj</fullName>
    </submittedName>
</protein>
<dbReference type="InterPro" id="IPR050678">
    <property type="entry name" value="DNA_Partitioning_ATPase"/>
</dbReference>
<feature type="domain" description="AAA" evidence="1">
    <location>
        <begin position="3"/>
        <end position="181"/>
    </location>
</feature>